<evidence type="ECO:0000313" key="2">
    <source>
        <dbReference type="EMBL" id="CAK9078150.1"/>
    </source>
</evidence>
<keyword evidence="1" id="KW-1133">Transmembrane helix</keyword>
<accession>A0ABP0PQ36</accession>
<dbReference type="EMBL" id="CAXAMN010023506">
    <property type="protein sequence ID" value="CAK9078150.1"/>
    <property type="molecule type" value="Genomic_DNA"/>
</dbReference>
<dbReference type="Gene3D" id="2.130.10.130">
    <property type="entry name" value="Integrin alpha, N-terminal"/>
    <property type="match status" value="1"/>
</dbReference>
<keyword evidence="1" id="KW-0812">Transmembrane</keyword>
<protein>
    <submittedName>
        <fullName evidence="2">Uncharacterized protein</fullName>
    </submittedName>
</protein>
<feature type="transmembrane region" description="Helical" evidence="1">
    <location>
        <begin position="762"/>
        <end position="782"/>
    </location>
</feature>
<name>A0ABP0PQ36_9DINO</name>
<proteinExistence type="predicted"/>
<dbReference type="PANTHER" id="PTHR44103">
    <property type="entry name" value="PROPROTEIN CONVERTASE P"/>
    <property type="match status" value="1"/>
</dbReference>
<evidence type="ECO:0000256" key="1">
    <source>
        <dbReference type="SAM" id="Phobius"/>
    </source>
</evidence>
<feature type="transmembrane region" description="Helical" evidence="1">
    <location>
        <begin position="788"/>
        <end position="808"/>
    </location>
</feature>
<dbReference type="Proteomes" id="UP001642484">
    <property type="component" value="Unassembled WGS sequence"/>
</dbReference>
<evidence type="ECO:0000313" key="3">
    <source>
        <dbReference type="Proteomes" id="UP001642484"/>
    </source>
</evidence>
<dbReference type="Gene3D" id="2.10.50.10">
    <property type="entry name" value="Tumor Necrosis Factor Receptor, subunit A, domain 2"/>
    <property type="match status" value="1"/>
</dbReference>
<dbReference type="InterPro" id="IPR028994">
    <property type="entry name" value="Integrin_alpha_N"/>
</dbReference>
<comment type="caution">
    <text evidence="2">The sequence shown here is derived from an EMBL/GenBank/DDBJ whole genome shotgun (WGS) entry which is preliminary data.</text>
</comment>
<keyword evidence="3" id="KW-1185">Reference proteome</keyword>
<organism evidence="2 3">
    <name type="scientific">Durusdinium trenchii</name>
    <dbReference type="NCBI Taxonomy" id="1381693"/>
    <lineage>
        <taxon>Eukaryota</taxon>
        <taxon>Sar</taxon>
        <taxon>Alveolata</taxon>
        <taxon>Dinophyceae</taxon>
        <taxon>Suessiales</taxon>
        <taxon>Symbiodiniaceae</taxon>
        <taxon>Durusdinium</taxon>
    </lineage>
</organism>
<dbReference type="PANTHER" id="PTHR44103:SF1">
    <property type="entry name" value="PROPROTEIN CONVERTASE P"/>
    <property type="match status" value="1"/>
</dbReference>
<sequence>MLGVDFDEDGDADLLFADFPDGNQRHFRFSRYFEHVSGELVERTEDENPLKRLGGVHWIADVDGDGRPEMLTTGWLESGAHYSKTRLGCVRRSGDGSLVPMPENPFAGITIAQGEGYQFRVFVTDWNSDGLPDFLVLHFWSVRATWEVVRHFQHVLDLDIKRNTQIDTYEDIQLQYREPIVVDWNQDGFEDVVVLRWTSDFGGIRAKHLHLHEYLGQTVREAEGFFENVTESLQGRNKGVRATMVDWDQDGDLDLLISSEADGKLHYHEMVSGTLQKELPHHPFSEITVKYWSRGNSFYEIQPLVVDWDQDGDYDLFLGPPDGRYFEQLTDGTLREWPVEQSPVYSVMQLATGYSDRDISWKFVDCDEDGDLDLLRLRSESADHQLQACEHGHLHELRCDDDFQCLGTNLSRFHNKPGGPMEGLGKISFFDVGNVSDGRLKLLVSHQNNKGAVFWSAGFCVPVDPCYKKGMCLPRRTHCSCIAGRELSDCSGCEANFYSVQVKEGEMHDCQTCPGEGGLVCYGRGKCFDDATAKALPLESTAASMVTGNGSCSCHEVHFYGSDDEGRSTCGTGVCPAGTQEEDGRCRLCTAGSFSPEGGTFAGEGSSACQTCPVDHVSSPNSAACQSCRSFLIRANPDAKKQSCQVRAMDIVFALVCWLVSACFYFLLLTGFSGRIPISDVSAQGQKLVVTTSMAHFLLERACPVVTFTGTGVPDLSSASHTWKVKSLSLYQLTLHGESTMPLDTSTGHLHLKLPQVFLSAGLWRIPLLWWSLLFLAATAATASQLTWSLALVACGLGLCVGSLAFALRRRQGERTPLATRRRQFLKEWPLPLARCDRGPDRSITAGKLSDFLQRRSSGFRGF</sequence>
<dbReference type="SUPFAM" id="SSF69318">
    <property type="entry name" value="Integrin alpha N-terminal domain"/>
    <property type="match status" value="1"/>
</dbReference>
<reference evidence="2 3" key="1">
    <citation type="submission" date="2024-02" db="EMBL/GenBank/DDBJ databases">
        <authorList>
            <person name="Chen Y."/>
            <person name="Shah S."/>
            <person name="Dougan E. K."/>
            <person name="Thang M."/>
            <person name="Chan C."/>
        </authorList>
    </citation>
    <scope>NUCLEOTIDE SEQUENCE [LARGE SCALE GENOMIC DNA]</scope>
</reference>
<feature type="transmembrane region" description="Helical" evidence="1">
    <location>
        <begin position="651"/>
        <end position="669"/>
    </location>
</feature>
<gene>
    <name evidence="2" type="ORF">CCMP2556_LOCUS38510</name>
</gene>
<keyword evidence="1" id="KW-0472">Membrane</keyword>